<feature type="region of interest" description="Disordered" evidence="1">
    <location>
        <begin position="1"/>
        <end position="111"/>
    </location>
</feature>
<name>A0A1G4BJX8_9PEZI</name>
<feature type="compositionally biased region" description="Polar residues" evidence="1">
    <location>
        <begin position="71"/>
        <end position="84"/>
    </location>
</feature>
<dbReference type="AlphaFoldDB" id="A0A1G4BJX8"/>
<evidence type="ECO:0000256" key="1">
    <source>
        <dbReference type="SAM" id="MobiDB-lite"/>
    </source>
</evidence>
<dbReference type="GeneID" id="34556295"/>
<dbReference type="Proteomes" id="UP000176998">
    <property type="component" value="Unassembled WGS sequence"/>
</dbReference>
<gene>
    <name evidence="2" type="ORF">CORC01_03135</name>
</gene>
<keyword evidence="3" id="KW-1185">Reference proteome</keyword>
<sequence>MKEEDRSSAGPGAVSGSLARNGVSEIPLADWPLGGESSPGEHSPHKTLDYPTTLHLPPSPPPLFFLRSHQRNFSKGPNSSSTTGFHPGQDHRPQQNPSQAPLRTHYLCTAP</sequence>
<evidence type="ECO:0000313" key="2">
    <source>
        <dbReference type="EMBL" id="OHF01645.1"/>
    </source>
</evidence>
<organism evidence="2 3">
    <name type="scientific">Colletotrichum orchidophilum</name>
    <dbReference type="NCBI Taxonomy" id="1209926"/>
    <lineage>
        <taxon>Eukaryota</taxon>
        <taxon>Fungi</taxon>
        <taxon>Dikarya</taxon>
        <taxon>Ascomycota</taxon>
        <taxon>Pezizomycotina</taxon>
        <taxon>Sordariomycetes</taxon>
        <taxon>Hypocreomycetidae</taxon>
        <taxon>Glomerellales</taxon>
        <taxon>Glomerellaceae</taxon>
        <taxon>Colletotrichum</taxon>
    </lineage>
</organism>
<proteinExistence type="predicted"/>
<evidence type="ECO:0000313" key="3">
    <source>
        <dbReference type="Proteomes" id="UP000176998"/>
    </source>
</evidence>
<dbReference type="RefSeq" id="XP_022478787.1">
    <property type="nucleotide sequence ID" value="XM_022614785.1"/>
</dbReference>
<comment type="caution">
    <text evidence="2">The sequence shown here is derived from an EMBL/GenBank/DDBJ whole genome shotgun (WGS) entry which is preliminary data.</text>
</comment>
<reference evidence="2 3" key="1">
    <citation type="submission" date="2016-09" db="EMBL/GenBank/DDBJ databases">
        <authorList>
            <person name="Capua I."/>
            <person name="De Benedictis P."/>
            <person name="Joannis T."/>
            <person name="Lombin L.H."/>
            <person name="Cattoli G."/>
        </authorList>
    </citation>
    <scope>NUCLEOTIDE SEQUENCE [LARGE SCALE GENOMIC DNA]</scope>
    <source>
        <strain evidence="2 3">IMI 309357</strain>
    </source>
</reference>
<dbReference type="EMBL" id="MJBS01000018">
    <property type="protein sequence ID" value="OHF01645.1"/>
    <property type="molecule type" value="Genomic_DNA"/>
</dbReference>
<accession>A0A1G4BJX8</accession>
<protein>
    <submittedName>
        <fullName evidence="2">Uncharacterized protein</fullName>
    </submittedName>
</protein>